<evidence type="ECO:0000313" key="2">
    <source>
        <dbReference type="EMBL" id="MFB9831370.1"/>
    </source>
</evidence>
<feature type="region of interest" description="Disordered" evidence="1">
    <location>
        <begin position="1"/>
        <end position="25"/>
    </location>
</feature>
<dbReference type="RefSeq" id="WP_378195316.1">
    <property type="nucleotide sequence ID" value="NZ_JBHLZP010000015.1"/>
</dbReference>
<accession>A0ABV5Y8M4</accession>
<protein>
    <submittedName>
        <fullName evidence="2">Uncharacterized protein</fullName>
    </submittedName>
</protein>
<evidence type="ECO:0000256" key="1">
    <source>
        <dbReference type="SAM" id="MobiDB-lite"/>
    </source>
</evidence>
<name>A0ABV5Y8M4_9ACTN</name>
<evidence type="ECO:0000313" key="3">
    <source>
        <dbReference type="Proteomes" id="UP001589627"/>
    </source>
</evidence>
<dbReference type="Proteomes" id="UP001589627">
    <property type="component" value="Unassembled WGS sequence"/>
</dbReference>
<dbReference type="EMBL" id="JBHLZP010000015">
    <property type="protein sequence ID" value="MFB9831370.1"/>
    <property type="molecule type" value="Genomic_DNA"/>
</dbReference>
<proteinExistence type="predicted"/>
<reference evidence="2 3" key="1">
    <citation type="submission" date="2024-09" db="EMBL/GenBank/DDBJ databases">
        <authorList>
            <person name="Sun Q."/>
            <person name="Mori K."/>
        </authorList>
    </citation>
    <scope>NUCLEOTIDE SEQUENCE [LARGE SCALE GENOMIC DNA]</scope>
    <source>
        <strain evidence="2 3">TBRC 0563</strain>
    </source>
</reference>
<organism evidence="2 3">
    <name type="scientific">Actinoallomurus acaciae</name>
    <dbReference type="NCBI Taxonomy" id="502577"/>
    <lineage>
        <taxon>Bacteria</taxon>
        <taxon>Bacillati</taxon>
        <taxon>Actinomycetota</taxon>
        <taxon>Actinomycetes</taxon>
        <taxon>Streptosporangiales</taxon>
        <taxon>Thermomonosporaceae</taxon>
        <taxon>Actinoallomurus</taxon>
    </lineage>
</organism>
<sequence>MSDPFLRSSGDDAITAPRHPEPSIYGRAREAGVPQSYIDEFEALRVKWADLVVELDQALELAGFRQHDPDGKGGGFGICWHVRDDGVLVTWSVTNDRPIEFDDRISAVMHPALQAVLDECGFTAELVPEGEDNAGTVLVTGHARTEA</sequence>
<keyword evidence="3" id="KW-1185">Reference proteome</keyword>
<gene>
    <name evidence="2" type="ORF">ACFFNX_04120</name>
</gene>
<comment type="caution">
    <text evidence="2">The sequence shown here is derived from an EMBL/GenBank/DDBJ whole genome shotgun (WGS) entry which is preliminary data.</text>
</comment>